<dbReference type="InterPro" id="IPR039780">
    <property type="entry name" value="Mot2"/>
</dbReference>
<dbReference type="InterPro" id="IPR034261">
    <property type="entry name" value="CNOT4_RRM"/>
</dbReference>
<dbReference type="GO" id="GO:0008270">
    <property type="term" value="F:zinc ion binding"/>
    <property type="evidence" value="ECO:0007669"/>
    <property type="project" value="UniProtKB-KW"/>
</dbReference>
<evidence type="ECO:0000259" key="16">
    <source>
        <dbReference type="PROSITE" id="PS50103"/>
    </source>
</evidence>
<dbReference type="FunFam" id="3.30.40.10:FF:000006">
    <property type="entry name" value="CCR4-NOT transcription complex subunit 4"/>
    <property type="match status" value="1"/>
</dbReference>
<dbReference type="Pfam" id="PF14570">
    <property type="entry name" value="zf-RING_4"/>
    <property type="match status" value="1"/>
</dbReference>
<dbReference type="InterPro" id="IPR035979">
    <property type="entry name" value="RBD_domain_sf"/>
</dbReference>
<dbReference type="PROSITE" id="PS50103">
    <property type="entry name" value="ZF_C3H1"/>
    <property type="match status" value="1"/>
</dbReference>
<evidence type="ECO:0008006" key="19">
    <source>
        <dbReference type="Google" id="ProtNLM"/>
    </source>
</evidence>
<feature type="compositionally biased region" description="Polar residues" evidence="13">
    <location>
        <begin position="310"/>
        <end position="326"/>
    </location>
</feature>
<dbReference type="InterPro" id="IPR001841">
    <property type="entry name" value="Znf_RING"/>
</dbReference>
<dbReference type="RefSeq" id="XP_018225142.1">
    <property type="nucleotide sequence ID" value="XM_018370982.1"/>
</dbReference>
<evidence type="ECO:0000259" key="15">
    <source>
        <dbReference type="PROSITE" id="PS50102"/>
    </source>
</evidence>
<evidence type="ECO:0000256" key="9">
    <source>
        <dbReference type="ARBA" id="ARBA00023163"/>
    </source>
</evidence>
<evidence type="ECO:0000259" key="14">
    <source>
        <dbReference type="PROSITE" id="PS50089"/>
    </source>
</evidence>
<gene>
    <name evidence="17" type="ORF">T552_02441</name>
</gene>
<feature type="domain" description="RING-type" evidence="14">
    <location>
        <begin position="19"/>
        <end position="62"/>
    </location>
</feature>
<dbReference type="GO" id="GO:0051254">
    <property type="term" value="P:positive regulation of RNA metabolic process"/>
    <property type="evidence" value="ECO:0007669"/>
    <property type="project" value="UniProtKB-ARBA"/>
</dbReference>
<dbReference type="AlphaFoldDB" id="A0A0W4ZEZ2"/>
<dbReference type="Proteomes" id="UP000054454">
    <property type="component" value="Unassembled WGS sequence"/>
</dbReference>
<dbReference type="GO" id="GO:0030015">
    <property type="term" value="C:CCR4-NOT core complex"/>
    <property type="evidence" value="ECO:0007669"/>
    <property type="project" value="UniProtKB-ARBA"/>
</dbReference>
<dbReference type="VEuPathDB" id="FungiDB:T552_02441"/>
<keyword evidence="2" id="KW-0678">Repressor</keyword>
<evidence type="ECO:0000313" key="18">
    <source>
        <dbReference type="Proteomes" id="UP000054454"/>
    </source>
</evidence>
<organism evidence="17 18">
    <name type="scientific">Pneumocystis carinii (strain B80)</name>
    <name type="common">Rat pneumocystis pneumonia agent</name>
    <name type="synonym">Pneumocystis carinii f. sp. carinii</name>
    <dbReference type="NCBI Taxonomy" id="1408658"/>
    <lineage>
        <taxon>Eukaryota</taxon>
        <taxon>Fungi</taxon>
        <taxon>Dikarya</taxon>
        <taxon>Ascomycota</taxon>
        <taxon>Taphrinomycotina</taxon>
        <taxon>Pneumocystomycetes</taxon>
        <taxon>Pneumocystaceae</taxon>
        <taxon>Pneumocystis</taxon>
    </lineage>
</organism>
<evidence type="ECO:0000256" key="6">
    <source>
        <dbReference type="ARBA" id="ARBA00022884"/>
    </source>
</evidence>
<reference evidence="18" key="1">
    <citation type="journal article" date="2016" name="Nat. Commun.">
        <title>Genome analysis of three Pneumocystis species reveals adaptation mechanisms to life exclusively in mammalian hosts.</title>
        <authorList>
            <person name="Ma L."/>
            <person name="Chen Z."/>
            <person name="Huang D.W."/>
            <person name="Kutty G."/>
            <person name="Ishihara M."/>
            <person name="Wang H."/>
            <person name="Abouelleil A."/>
            <person name="Bishop L."/>
            <person name="Davey E."/>
            <person name="Deng R."/>
            <person name="Deng X."/>
            <person name="Fan L."/>
            <person name="Fantoni G."/>
            <person name="Fitzgerald M."/>
            <person name="Gogineni E."/>
            <person name="Goldberg J.M."/>
            <person name="Handley G."/>
            <person name="Hu X."/>
            <person name="Huber C."/>
            <person name="Jiao X."/>
            <person name="Jones K."/>
            <person name="Levin J.Z."/>
            <person name="Liu Y."/>
            <person name="Macdonald P."/>
            <person name="Melnikov A."/>
            <person name="Raley C."/>
            <person name="Sassi M."/>
            <person name="Sherman B.T."/>
            <person name="Song X."/>
            <person name="Sykes S."/>
            <person name="Tran B."/>
            <person name="Walsh L."/>
            <person name="Xia Y."/>
            <person name="Yang J."/>
            <person name="Young S."/>
            <person name="Zeng Q."/>
            <person name="Zheng X."/>
            <person name="Stephens R."/>
            <person name="Nusbaum C."/>
            <person name="Birren B.W."/>
            <person name="Azadi P."/>
            <person name="Lempicki R.A."/>
            <person name="Cuomo C.A."/>
            <person name="Kovacs J.A."/>
        </authorList>
    </citation>
    <scope>NUCLEOTIDE SEQUENCE [LARGE SCALE GENOMIC DNA]</scope>
    <source>
        <strain evidence="18">B80</strain>
    </source>
</reference>
<evidence type="ECO:0000256" key="2">
    <source>
        <dbReference type="ARBA" id="ARBA00022491"/>
    </source>
</evidence>
<dbReference type="Gene3D" id="3.30.70.330">
    <property type="match status" value="1"/>
</dbReference>
<keyword evidence="9" id="KW-0804">Transcription</keyword>
<keyword evidence="10" id="KW-0539">Nucleus</keyword>
<dbReference type="GO" id="GO:0005634">
    <property type="term" value="C:nucleus"/>
    <property type="evidence" value="ECO:0007669"/>
    <property type="project" value="UniProtKB-SubCell"/>
</dbReference>
<dbReference type="GO" id="GO:0016567">
    <property type="term" value="P:protein ubiquitination"/>
    <property type="evidence" value="ECO:0007669"/>
    <property type="project" value="TreeGrafter"/>
</dbReference>
<feature type="region of interest" description="Disordered" evidence="13">
    <location>
        <begin position="310"/>
        <end position="339"/>
    </location>
</feature>
<keyword evidence="7" id="KW-0805">Transcription regulation</keyword>
<evidence type="ECO:0000256" key="7">
    <source>
        <dbReference type="ARBA" id="ARBA00023015"/>
    </source>
</evidence>
<evidence type="ECO:0000256" key="4">
    <source>
        <dbReference type="ARBA" id="ARBA00022771"/>
    </source>
</evidence>
<dbReference type="PANTHER" id="PTHR12603">
    <property type="entry name" value="CCR4-NOT TRANSCRIPTION COMPLEX RELATED"/>
    <property type="match status" value="1"/>
</dbReference>
<dbReference type="OrthoDB" id="1923159at2759"/>
<dbReference type="PROSITE" id="PS50102">
    <property type="entry name" value="RRM"/>
    <property type="match status" value="1"/>
</dbReference>
<evidence type="ECO:0000256" key="12">
    <source>
        <dbReference type="PROSITE-ProRule" id="PRU00723"/>
    </source>
</evidence>
<evidence type="ECO:0000256" key="5">
    <source>
        <dbReference type="ARBA" id="ARBA00022833"/>
    </source>
</evidence>
<comment type="caution">
    <text evidence="17">The sequence shown here is derived from an EMBL/GenBank/DDBJ whole genome shotgun (WGS) entry which is preliminary data.</text>
</comment>
<sequence>MSRQHQDSYISDDNEDIDCPLCMEEMDLSDRNFKPCPCGYQVCRFCWNHIRKDLNGRCPACRRPYSEETIEFKPLTAEEWKMDQYRKNQRKQKDRERKEIDTVNRKHLANIRIVQKNLVYVIGLSPKTANEELLQTLRGHDYFGQYGKIQKIVINKKNASHPNGSGSLGIYITYYRKEDAAKAIAAVDGSLNDGRILRASYGTTKYCSTYLRNQPCPNPNCMYLHEPGEEADSFTREDLSTFQYTAKSTQVASPKDMNTLSGSSRPLRMTETISSNELYNSNEHEGSALPPTVSWATKNLSSQTPLLQKPLAQSNKPSTNGTSQKILSPPPKHTSIATSPITSVLKTDTTVFLDKILENLCTGHFKFIFSSTILSSEDLQAAQTILPLFTFNPENGAKKSEAEARLQERNNGSKNTNFRSSSWSHSSSPVMTEENIYKRQVPRHDLYNEEGNNRLIQETRRNNQKYHQGLVPTSLSPGINSAPIMYPRNTIPLTNDTNFSPVNTEIITKTSTPPGIYTQGMHPHNYMKKDSDTRFMSPSHEYLNNMGRQSVSLGSLHHDQGIHTFQTGVTNTKTINSSS</sequence>
<protein>
    <recommendedName>
        <fullName evidence="19">CCR4-NOT transcription complex subunit 4</fullName>
    </recommendedName>
</protein>
<dbReference type="EMBL" id="LFVZ01000011">
    <property type="protein sequence ID" value="KTW26951.1"/>
    <property type="molecule type" value="Genomic_DNA"/>
</dbReference>
<evidence type="ECO:0000256" key="3">
    <source>
        <dbReference type="ARBA" id="ARBA00022723"/>
    </source>
</evidence>
<keyword evidence="8" id="KW-0175">Coiled coil</keyword>
<keyword evidence="3 12" id="KW-0479">Metal-binding</keyword>
<dbReference type="Gene3D" id="3.30.40.10">
    <property type="entry name" value="Zinc/RING finger domain, C3HC4 (zinc finger)"/>
    <property type="match status" value="1"/>
</dbReference>
<keyword evidence="5 12" id="KW-0862">Zinc</keyword>
<dbReference type="CDD" id="cd12438">
    <property type="entry name" value="RRM_CNOT4"/>
    <property type="match status" value="1"/>
</dbReference>
<dbReference type="SUPFAM" id="SSF57850">
    <property type="entry name" value="RING/U-box"/>
    <property type="match status" value="1"/>
</dbReference>
<dbReference type="GO" id="GO:0010557">
    <property type="term" value="P:positive regulation of macromolecule biosynthetic process"/>
    <property type="evidence" value="ECO:0007669"/>
    <property type="project" value="UniProtKB-ARBA"/>
</dbReference>
<proteinExistence type="predicted"/>
<accession>A0A0W4ZEZ2</accession>
<evidence type="ECO:0000256" key="10">
    <source>
        <dbReference type="ARBA" id="ARBA00023242"/>
    </source>
</evidence>
<dbReference type="InterPro" id="IPR039515">
    <property type="entry name" value="NOT4_mRING-HC-C4C4"/>
</dbReference>
<keyword evidence="6 11" id="KW-0694">RNA-binding</keyword>
<dbReference type="InterPro" id="IPR013083">
    <property type="entry name" value="Znf_RING/FYVE/PHD"/>
</dbReference>
<dbReference type="PROSITE" id="PS50089">
    <property type="entry name" value="ZF_RING_2"/>
    <property type="match status" value="1"/>
</dbReference>
<dbReference type="InterPro" id="IPR000571">
    <property type="entry name" value="Znf_CCCH"/>
</dbReference>
<dbReference type="GO" id="GO:0061630">
    <property type="term" value="F:ubiquitin protein ligase activity"/>
    <property type="evidence" value="ECO:0007669"/>
    <property type="project" value="UniProtKB-ARBA"/>
</dbReference>
<feature type="compositionally biased region" description="Polar residues" evidence="13">
    <location>
        <begin position="409"/>
        <end position="419"/>
    </location>
</feature>
<dbReference type="InterPro" id="IPR012677">
    <property type="entry name" value="Nucleotide-bd_a/b_plait_sf"/>
</dbReference>
<feature type="domain" description="RRM" evidence="15">
    <location>
        <begin position="117"/>
        <end position="204"/>
    </location>
</feature>
<evidence type="ECO:0000313" key="17">
    <source>
        <dbReference type="EMBL" id="KTW26951.1"/>
    </source>
</evidence>
<feature type="region of interest" description="Disordered" evidence="13">
    <location>
        <begin position="405"/>
        <end position="431"/>
    </location>
</feature>
<name>A0A0W4ZEZ2_PNEC8</name>
<feature type="zinc finger region" description="C3H1-type" evidence="12">
    <location>
        <begin position="201"/>
        <end position="228"/>
    </location>
</feature>
<dbReference type="SMART" id="SM00361">
    <property type="entry name" value="RRM_1"/>
    <property type="match status" value="1"/>
</dbReference>
<dbReference type="InterPro" id="IPR003954">
    <property type="entry name" value="RRM_euk-type"/>
</dbReference>
<comment type="subcellular location">
    <subcellularLocation>
        <location evidence="1">Nucleus</location>
    </subcellularLocation>
</comment>
<dbReference type="Pfam" id="PF00076">
    <property type="entry name" value="RRM_1"/>
    <property type="match status" value="1"/>
</dbReference>
<dbReference type="PANTHER" id="PTHR12603:SF0">
    <property type="entry name" value="CCR4-NOT TRANSCRIPTION COMPLEX SUBUNIT 4"/>
    <property type="match status" value="1"/>
</dbReference>
<dbReference type="GO" id="GO:0003723">
    <property type="term" value="F:RNA binding"/>
    <property type="evidence" value="ECO:0007669"/>
    <property type="project" value="UniProtKB-UniRule"/>
</dbReference>
<evidence type="ECO:0000256" key="11">
    <source>
        <dbReference type="PROSITE-ProRule" id="PRU00176"/>
    </source>
</evidence>
<dbReference type="SUPFAM" id="SSF54928">
    <property type="entry name" value="RNA-binding domain, RBD"/>
    <property type="match status" value="1"/>
</dbReference>
<evidence type="ECO:0000256" key="13">
    <source>
        <dbReference type="SAM" id="MobiDB-lite"/>
    </source>
</evidence>
<keyword evidence="4 12" id="KW-0863">Zinc-finger</keyword>
<dbReference type="GeneID" id="28937185"/>
<dbReference type="GO" id="GO:0000956">
    <property type="term" value="P:nuclear-transcribed mRNA catabolic process"/>
    <property type="evidence" value="ECO:0007669"/>
    <property type="project" value="UniProtKB-ARBA"/>
</dbReference>
<dbReference type="InterPro" id="IPR000504">
    <property type="entry name" value="RRM_dom"/>
</dbReference>
<evidence type="ECO:0000256" key="1">
    <source>
        <dbReference type="ARBA" id="ARBA00004123"/>
    </source>
</evidence>
<dbReference type="FunFam" id="3.30.70.330:FF:000257">
    <property type="entry name" value="CCR4-NOT core complex subunit Not4"/>
    <property type="match status" value="1"/>
</dbReference>
<evidence type="ECO:0000256" key="8">
    <source>
        <dbReference type="ARBA" id="ARBA00023054"/>
    </source>
</evidence>
<feature type="domain" description="C3H1-type" evidence="16">
    <location>
        <begin position="201"/>
        <end position="228"/>
    </location>
</feature>
<keyword evidence="18" id="KW-1185">Reference proteome</keyword>
<dbReference type="CDD" id="cd16618">
    <property type="entry name" value="mRING-HC-C4C4_CNOT4"/>
    <property type="match status" value="1"/>
</dbReference>